<protein>
    <submittedName>
        <fullName evidence="1">Glycosyl transferase</fullName>
    </submittedName>
</protein>
<dbReference type="Proteomes" id="UP001058074">
    <property type="component" value="Unassembled WGS sequence"/>
</dbReference>
<gene>
    <name evidence="1" type="ORF">rsdtw13_27170</name>
</gene>
<reference evidence="1" key="1">
    <citation type="journal article" date="2025" name="Int. J. Syst. Evol. Microbiol.">
        <title>Inconstantimicrobium mannanitabidum sp. nov., a novel member of the family Clostridiaceae isolated from anoxic soil under the treatment of reductive soil disinfestation.</title>
        <authorList>
            <person name="Ueki A."/>
            <person name="Tonouchi A."/>
            <person name="Honma S."/>
            <person name="Kaku N."/>
            <person name="Ueki K."/>
        </authorList>
    </citation>
    <scope>NUCLEOTIDE SEQUENCE</scope>
    <source>
        <strain evidence="1">TW13</strain>
    </source>
</reference>
<organism evidence="1 2">
    <name type="scientific">Inconstantimicrobium mannanitabidum</name>
    <dbReference type="NCBI Taxonomy" id="1604901"/>
    <lineage>
        <taxon>Bacteria</taxon>
        <taxon>Bacillati</taxon>
        <taxon>Bacillota</taxon>
        <taxon>Clostridia</taxon>
        <taxon>Eubacteriales</taxon>
        <taxon>Clostridiaceae</taxon>
        <taxon>Inconstantimicrobium</taxon>
    </lineage>
</organism>
<name>A0ACB5RF57_9CLOT</name>
<comment type="caution">
    <text evidence="1">The sequence shown here is derived from an EMBL/GenBank/DDBJ whole genome shotgun (WGS) entry which is preliminary data.</text>
</comment>
<sequence>MENNLVSVIILSYKNLQYLKETIDSVLSQTYSDIEIILGDDGTEQFDTKFYEQYINTNCKNNVKKVIAYKNPVNLGIVKNANKAIKMSRGEYIKFIASDDTFYSDDVLLKMINYLNENDAYVLTSNILLCDSNMKKLDEADFKIKDYQNLLPIGQNPHEFFKLLCVRDMIAAPSVMFNKDLFDKYGYFNEKYKLVEDWPMWLKISRSGCKIHYLDIISVKYRSEVGVSSARTPNPIFIKDIIRCYEDEILPHKSELGYWLHKKIKWKYIRTYRLSQYNVIKKLIVRLINIDVILANRIKRLMIHEKN</sequence>
<keyword evidence="2" id="KW-1185">Reference proteome</keyword>
<dbReference type="EMBL" id="BROD01000001">
    <property type="protein sequence ID" value="GKX67459.1"/>
    <property type="molecule type" value="Genomic_DNA"/>
</dbReference>
<accession>A0ACB5RF57</accession>
<evidence type="ECO:0000313" key="1">
    <source>
        <dbReference type="EMBL" id="GKX67459.1"/>
    </source>
</evidence>
<keyword evidence="1" id="KW-0808">Transferase</keyword>
<evidence type="ECO:0000313" key="2">
    <source>
        <dbReference type="Proteomes" id="UP001058074"/>
    </source>
</evidence>
<proteinExistence type="predicted"/>